<evidence type="ECO:0000313" key="2">
    <source>
        <dbReference type="EMBL" id="KAG7553537.1"/>
    </source>
</evidence>
<evidence type="ECO:0000256" key="1">
    <source>
        <dbReference type="SAM" id="SignalP"/>
    </source>
</evidence>
<keyword evidence="1" id="KW-0732">Signal</keyword>
<proteinExistence type="predicted"/>
<keyword evidence="3" id="KW-1185">Reference proteome</keyword>
<protein>
    <submittedName>
        <fullName evidence="2">Uncharacterized protein</fullName>
    </submittedName>
</protein>
<dbReference type="EMBL" id="JABELV010000053">
    <property type="protein sequence ID" value="KAG7553537.1"/>
    <property type="molecule type" value="Genomic_DNA"/>
</dbReference>
<dbReference type="AlphaFoldDB" id="A0A8K0JNH6"/>
<evidence type="ECO:0000313" key="3">
    <source>
        <dbReference type="Proteomes" id="UP000812966"/>
    </source>
</evidence>
<feature type="signal peptide" evidence="1">
    <location>
        <begin position="1"/>
        <end position="36"/>
    </location>
</feature>
<feature type="chain" id="PRO_5035465824" evidence="1">
    <location>
        <begin position="37"/>
        <end position="553"/>
    </location>
</feature>
<name>A0A8K0JNH6_9TREE</name>
<comment type="caution">
    <text evidence="2">The sequence shown here is derived from an EMBL/GenBank/DDBJ whole genome shotgun (WGS) entry which is preliminary data.</text>
</comment>
<reference evidence="2" key="1">
    <citation type="submission" date="2020-04" db="EMBL/GenBank/DDBJ databases">
        <title>Analysis of mating type loci in Filobasidium floriforme.</title>
        <authorList>
            <person name="Nowrousian M."/>
        </authorList>
    </citation>
    <scope>NUCLEOTIDE SEQUENCE</scope>
    <source>
        <strain evidence="2">CBS 6242</strain>
    </source>
</reference>
<sequence length="553" mass="62808">MARIENDMSSKSYSKGALRTSLFFLLFATAVQPAAARFGFNWPLEPPVLELPVNKTIYDPDIDYGHNDGVTPEIEALLRKYAPVIYLHSEEEYFPSSVEYMLDKSGYQILDSKGLHNATLPDSPLSSYDLATLPLEKQWDMWLSVSVEMNPQPRLHSNESVFLYGPGGETAEKRLLRRMSAEGIDGTLIRPTVRAPVYAFHVAQEDDYIDLVYWTHYPYNLGKNVPPLGILGNHYCEQHMKVRTRHGQAVSADYMVHRDLSTTGTLRWADVPKYDGRPVAFSALGSHGLWPTAGEHLYINAFNIVKLVDVTDDRGAIWDSKNDLVPIQWLNTTARGGYPYIRRRHDPRGKLGWLNFRGRWGNKGDRSCFWSFISPDCQVRNSPVGPNRNFRMPPQCLIAPLNSDPSTSIYRFKIDPWQLERGVAMGARYIELTQTCSRWRETRAGSNGAGNDALNDMMTQGQLASLAAREDVQLKTRIPLHLHERVFEVAARSCPAHHAISGYSLCMLNAKGRCRWQSKERDICTFYRGTEAGYTAGRSLVLDDSDSWYFVWR</sequence>
<organism evidence="2 3">
    <name type="scientific">Filobasidium floriforme</name>
    <dbReference type="NCBI Taxonomy" id="5210"/>
    <lineage>
        <taxon>Eukaryota</taxon>
        <taxon>Fungi</taxon>
        <taxon>Dikarya</taxon>
        <taxon>Basidiomycota</taxon>
        <taxon>Agaricomycotina</taxon>
        <taxon>Tremellomycetes</taxon>
        <taxon>Filobasidiales</taxon>
        <taxon>Filobasidiaceae</taxon>
        <taxon>Filobasidium</taxon>
    </lineage>
</organism>
<dbReference type="InterPro" id="IPR009291">
    <property type="entry name" value="Vps62"/>
</dbReference>
<dbReference type="Pfam" id="PF06101">
    <property type="entry name" value="Vps62"/>
    <property type="match status" value="1"/>
</dbReference>
<accession>A0A8K0JNH6</accession>
<dbReference type="PANTHER" id="PTHR48174:SF5">
    <property type="entry name" value="VACUOLAR PROTEIN SORTING-ASSOCIATED PROTEIN 62"/>
    <property type="match status" value="1"/>
</dbReference>
<gene>
    <name evidence="2" type="ORF">FFLO_03044</name>
</gene>
<dbReference type="Proteomes" id="UP000812966">
    <property type="component" value="Unassembled WGS sequence"/>
</dbReference>
<dbReference type="PANTHER" id="PTHR48174">
    <property type="entry name" value="DUF946 FAMILY PROTEIN"/>
    <property type="match status" value="1"/>
</dbReference>